<dbReference type="SUPFAM" id="SSF56601">
    <property type="entry name" value="beta-lactamase/transpeptidase-like"/>
    <property type="match status" value="1"/>
</dbReference>
<sequence length="357" mass="39924">MTLNPLFNWPTREWATALPETLGVNGDILCQLDAEAQNIEKLLSILVIRSGAIVFEGYYHGGQRDLYHNVNSVTKSVLATLIGIALEKGYFHSLDQSLLSFFPEYTPANLDERKQRVTLRHLLTMTSGLQAPSDDTIDHFLEDSATIQRLLDLPMRDEPGEVYYYNSVDPHLLTILLTRVTGMTTAQFARTYLFDTLGIWCDSQGNPDPWLQQPSLAGPMHPFGLSDGHLPWAVDVQGYYIGAFGLRLTTREMAKLGYLYLMRGRWGEQQVLSSAFIEEATSEHTRTPRNDGYGYYWYRSGFAGYSAECAIGFGGQIIAVLPQLDLVVATTCEPVPGSPTRRLLEDFIVPACKPESV</sequence>
<organism evidence="2 3">
    <name type="scientific">Ktedonobacter racemifer DSM 44963</name>
    <dbReference type="NCBI Taxonomy" id="485913"/>
    <lineage>
        <taxon>Bacteria</taxon>
        <taxon>Bacillati</taxon>
        <taxon>Chloroflexota</taxon>
        <taxon>Ktedonobacteria</taxon>
        <taxon>Ktedonobacterales</taxon>
        <taxon>Ktedonobacteraceae</taxon>
        <taxon>Ktedonobacter</taxon>
    </lineage>
</organism>
<dbReference type="Gene3D" id="3.40.710.10">
    <property type="entry name" value="DD-peptidase/beta-lactamase superfamily"/>
    <property type="match status" value="1"/>
</dbReference>
<dbReference type="InParanoid" id="D6TTG6"/>
<name>D6TTG6_KTERA</name>
<dbReference type="InterPro" id="IPR001466">
    <property type="entry name" value="Beta-lactam-related"/>
</dbReference>
<dbReference type="Proteomes" id="UP000004508">
    <property type="component" value="Unassembled WGS sequence"/>
</dbReference>
<dbReference type="PANTHER" id="PTHR43283">
    <property type="entry name" value="BETA-LACTAMASE-RELATED"/>
    <property type="match status" value="1"/>
</dbReference>
<dbReference type="InterPro" id="IPR050789">
    <property type="entry name" value="Diverse_Enzym_Activities"/>
</dbReference>
<evidence type="ECO:0000313" key="2">
    <source>
        <dbReference type="EMBL" id="EFH83717.1"/>
    </source>
</evidence>
<dbReference type="InterPro" id="IPR012338">
    <property type="entry name" value="Beta-lactam/transpept-like"/>
</dbReference>
<gene>
    <name evidence="2" type="ORF">Krac_4712</name>
</gene>
<dbReference type="Pfam" id="PF00144">
    <property type="entry name" value="Beta-lactamase"/>
    <property type="match status" value="1"/>
</dbReference>
<comment type="caution">
    <text evidence="2">The sequence shown here is derived from an EMBL/GenBank/DDBJ whole genome shotgun (WGS) entry which is preliminary data.</text>
</comment>
<keyword evidence="3" id="KW-1185">Reference proteome</keyword>
<dbReference type="OrthoDB" id="9773047at2"/>
<evidence type="ECO:0000313" key="3">
    <source>
        <dbReference type="Proteomes" id="UP000004508"/>
    </source>
</evidence>
<evidence type="ECO:0000259" key="1">
    <source>
        <dbReference type="Pfam" id="PF00144"/>
    </source>
</evidence>
<dbReference type="RefSeq" id="WP_007914612.1">
    <property type="nucleotide sequence ID" value="NZ_ADVG01000003.1"/>
</dbReference>
<accession>D6TTG6</accession>
<feature type="domain" description="Beta-lactamase-related" evidence="1">
    <location>
        <begin position="44"/>
        <end position="334"/>
    </location>
</feature>
<dbReference type="eggNOG" id="COG1680">
    <property type="taxonomic scope" value="Bacteria"/>
</dbReference>
<dbReference type="EMBL" id="ADVG01000003">
    <property type="protein sequence ID" value="EFH83717.1"/>
    <property type="molecule type" value="Genomic_DNA"/>
</dbReference>
<proteinExistence type="predicted"/>
<dbReference type="STRING" id="485913.Krac_4712"/>
<protein>
    <submittedName>
        <fullName evidence="2">Beta-lactamase</fullName>
    </submittedName>
</protein>
<dbReference type="AlphaFoldDB" id="D6TTG6"/>
<reference evidence="2 3" key="1">
    <citation type="journal article" date="2011" name="Stand. Genomic Sci.">
        <title>Non-contiguous finished genome sequence and contextual data of the filamentous soil bacterium Ktedonobacter racemifer type strain (SOSP1-21).</title>
        <authorList>
            <person name="Chang Y.J."/>
            <person name="Land M."/>
            <person name="Hauser L."/>
            <person name="Chertkov O."/>
            <person name="Del Rio T.G."/>
            <person name="Nolan M."/>
            <person name="Copeland A."/>
            <person name="Tice H."/>
            <person name="Cheng J.F."/>
            <person name="Lucas S."/>
            <person name="Han C."/>
            <person name="Goodwin L."/>
            <person name="Pitluck S."/>
            <person name="Ivanova N."/>
            <person name="Ovchinikova G."/>
            <person name="Pati A."/>
            <person name="Chen A."/>
            <person name="Palaniappan K."/>
            <person name="Mavromatis K."/>
            <person name="Liolios K."/>
            <person name="Brettin T."/>
            <person name="Fiebig A."/>
            <person name="Rohde M."/>
            <person name="Abt B."/>
            <person name="Goker M."/>
            <person name="Detter J.C."/>
            <person name="Woyke T."/>
            <person name="Bristow J."/>
            <person name="Eisen J.A."/>
            <person name="Markowitz V."/>
            <person name="Hugenholtz P."/>
            <person name="Kyrpides N.C."/>
            <person name="Klenk H.P."/>
            <person name="Lapidus A."/>
        </authorList>
    </citation>
    <scope>NUCLEOTIDE SEQUENCE [LARGE SCALE GENOMIC DNA]</scope>
    <source>
        <strain evidence="3">DSM 44963</strain>
    </source>
</reference>
<dbReference type="PANTHER" id="PTHR43283:SF7">
    <property type="entry name" value="BETA-LACTAMASE-RELATED DOMAIN-CONTAINING PROTEIN"/>
    <property type="match status" value="1"/>
</dbReference>